<dbReference type="AlphaFoldDB" id="A0A0C3NN30"/>
<dbReference type="InterPro" id="IPR001810">
    <property type="entry name" value="F-box_dom"/>
</dbReference>
<feature type="domain" description="F-box" evidence="1">
    <location>
        <begin position="46"/>
        <end position="95"/>
    </location>
</feature>
<dbReference type="InterPro" id="IPR036047">
    <property type="entry name" value="F-box-like_dom_sf"/>
</dbReference>
<evidence type="ECO:0000313" key="2">
    <source>
        <dbReference type="EMBL" id="KIP06464.1"/>
    </source>
</evidence>
<dbReference type="Gene3D" id="1.20.1280.50">
    <property type="match status" value="1"/>
</dbReference>
<dbReference type="Pfam" id="PF12937">
    <property type="entry name" value="F-box-like"/>
    <property type="match status" value="1"/>
</dbReference>
<organism evidence="2 3">
    <name type="scientific">Phlebiopsis gigantea (strain 11061_1 CR5-6)</name>
    <name type="common">White-rot fungus</name>
    <name type="synonym">Peniophora gigantea</name>
    <dbReference type="NCBI Taxonomy" id="745531"/>
    <lineage>
        <taxon>Eukaryota</taxon>
        <taxon>Fungi</taxon>
        <taxon>Dikarya</taxon>
        <taxon>Basidiomycota</taxon>
        <taxon>Agaricomycotina</taxon>
        <taxon>Agaricomycetes</taxon>
        <taxon>Polyporales</taxon>
        <taxon>Phanerochaetaceae</taxon>
        <taxon>Phlebiopsis</taxon>
    </lineage>
</organism>
<dbReference type="OrthoDB" id="2800666at2759"/>
<dbReference type="SUPFAM" id="SSF81383">
    <property type="entry name" value="F-box domain"/>
    <property type="match status" value="1"/>
</dbReference>
<proteinExistence type="predicted"/>
<dbReference type="SUPFAM" id="SSF52047">
    <property type="entry name" value="RNI-like"/>
    <property type="match status" value="1"/>
</dbReference>
<evidence type="ECO:0000259" key="1">
    <source>
        <dbReference type="Pfam" id="PF12937"/>
    </source>
</evidence>
<gene>
    <name evidence="2" type="ORF">PHLGIDRAFT_459411</name>
</gene>
<evidence type="ECO:0000313" key="3">
    <source>
        <dbReference type="Proteomes" id="UP000053257"/>
    </source>
</evidence>
<protein>
    <recommendedName>
        <fullName evidence="1">F-box domain-containing protein</fullName>
    </recommendedName>
</protein>
<keyword evidence="3" id="KW-1185">Reference proteome</keyword>
<sequence>MSRRPHLHQAILAEVPKWSAGDAEDSTLTQVSTLTREKHDGLVPVNRLPTEILCTIFERCVLDEDQRAAVPITHVCSRWRSISLSWPVLWSQIDFSSLSPRQAKLFLERAGKHPLYLERCNPLKVTADYEALCSRIHAVKHLSIDNRCSNSNYSTDDSLPDPTSALHFLAAAPAARAPLIITNFSWAADRGLAELPEILDAPLFGGNSWTPHLRYLALEGVRMPWKRGFYSNLHTLELKRFKFDLVVHRNEDICNVLADCPGLRKLVLRASQKYAFPRWFTAFVPHAPLSIHLSHLLHLELSLPPNYIAHILQSIVVGSIPSIDISFCNTACSVQDITACLGSPVILSHLAFSDTGELDSSFHWQLRLLECTVTGSEPSQGNRLQFCGFVERPQRADEPTLHTYRINVLHDVVEAMRPFVGVVHVQSLRFNERYGRLRAFPSDPASRILPCSLLPCTSLRLYDDAVACTFHDPIVDGNAAAELCPDLTNLYIVSSARLRREELLSLVEWCKSQDSIRTLSFEGVELWASSKKKFKALAQEVDDLLGNITVLWDDNCLYDYDYDSGFETSDASL</sequence>
<reference evidence="2 3" key="1">
    <citation type="journal article" date="2014" name="PLoS Genet.">
        <title>Analysis of the Phlebiopsis gigantea genome, transcriptome and secretome provides insight into its pioneer colonization strategies of wood.</title>
        <authorList>
            <person name="Hori C."/>
            <person name="Ishida T."/>
            <person name="Igarashi K."/>
            <person name="Samejima M."/>
            <person name="Suzuki H."/>
            <person name="Master E."/>
            <person name="Ferreira P."/>
            <person name="Ruiz-Duenas F.J."/>
            <person name="Held B."/>
            <person name="Canessa P."/>
            <person name="Larrondo L.F."/>
            <person name="Schmoll M."/>
            <person name="Druzhinina I.S."/>
            <person name="Kubicek C.P."/>
            <person name="Gaskell J.A."/>
            <person name="Kersten P."/>
            <person name="St John F."/>
            <person name="Glasner J."/>
            <person name="Sabat G."/>
            <person name="Splinter BonDurant S."/>
            <person name="Syed K."/>
            <person name="Yadav J."/>
            <person name="Mgbeahuruike A.C."/>
            <person name="Kovalchuk A."/>
            <person name="Asiegbu F.O."/>
            <person name="Lackner G."/>
            <person name="Hoffmeister D."/>
            <person name="Rencoret J."/>
            <person name="Gutierrez A."/>
            <person name="Sun H."/>
            <person name="Lindquist E."/>
            <person name="Barry K."/>
            <person name="Riley R."/>
            <person name="Grigoriev I.V."/>
            <person name="Henrissat B."/>
            <person name="Kues U."/>
            <person name="Berka R.M."/>
            <person name="Martinez A.T."/>
            <person name="Covert S.F."/>
            <person name="Blanchette R.A."/>
            <person name="Cullen D."/>
        </authorList>
    </citation>
    <scope>NUCLEOTIDE SEQUENCE [LARGE SCALE GENOMIC DNA]</scope>
    <source>
        <strain evidence="2 3">11061_1 CR5-6</strain>
    </source>
</reference>
<dbReference type="Proteomes" id="UP000053257">
    <property type="component" value="Unassembled WGS sequence"/>
</dbReference>
<name>A0A0C3NN30_PHLG1</name>
<dbReference type="EMBL" id="KN840517">
    <property type="protein sequence ID" value="KIP06464.1"/>
    <property type="molecule type" value="Genomic_DNA"/>
</dbReference>
<accession>A0A0C3NN30</accession>
<dbReference type="HOGENOM" id="CLU_441527_0_0_1"/>